<accession>A0AA96M3B4</accession>
<protein>
    <submittedName>
        <fullName evidence="2">Uncharacterized protein</fullName>
    </submittedName>
</protein>
<dbReference type="RefSeq" id="WP_265194841.1">
    <property type="nucleotide sequence ID" value="NZ_CP135253.1"/>
</dbReference>
<gene>
    <name evidence="1" type="ORF">ACE3KR_13755</name>
    <name evidence="2" type="ORF">RQP59_19180</name>
</gene>
<dbReference type="EMBL" id="JBHGSI010000003">
    <property type="protein sequence ID" value="MFB4719947.1"/>
    <property type="molecule type" value="Genomic_DNA"/>
</dbReference>
<keyword evidence="3" id="KW-1185">Reference proteome</keyword>
<dbReference type="Proteomes" id="UP001577381">
    <property type="component" value="Unassembled WGS sequence"/>
</dbReference>
<reference evidence="1 3" key="2">
    <citation type="submission" date="2024-09" db="EMBL/GenBank/DDBJ databases">
        <title>Molecular characterization of Carbapenemase-producing Enterobacter cloacae Complex from Infections in Argentina.</title>
        <authorList>
            <person name="De Mendieta J.M."/>
            <person name="Gomez S."/>
        </authorList>
    </citation>
    <scope>NUCLEOTIDE SEQUENCE [LARGE SCALE GENOMIC DNA]</scope>
    <source>
        <strain evidence="1 3">M23267</strain>
    </source>
</reference>
<dbReference type="KEGG" id="echu:RQP59_19180"/>
<reference evidence="2" key="1">
    <citation type="submission" date="2023-09" db="EMBL/GenBank/DDBJ databases">
        <title>Coexistence of blaNDM-1 and blaKPC-2 in Enterobacter chuandaensis.</title>
        <authorList>
            <person name="Chen R."/>
        </authorList>
    </citation>
    <scope>NUCLEOTIDE SEQUENCE</scope>
    <source>
        <strain evidence="2">FAHZZU5885</strain>
    </source>
</reference>
<dbReference type="EMBL" id="CP135253">
    <property type="protein sequence ID" value="WNS37169.1"/>
    <property type="molecule type" value="Genomic_DNA"/>
</dbReference>
<name>A0AA96M3B4_9ENTR</name>
<organism evidence="2">
    <name type="scientific">Enterobacter chuandaensis</name>
    <dbReference type="NCBI Taxonomy" id="2497875"/>
    <lineage>
        <taxon>Bacteria</taxon>
        <taxon>Pseudomonadati</taxon>
        <taxon>Pseudomonadota</taxon>
        <taxon>Gammaproteobacteria</taxon>
        <taxon>Enterobacterales</taxon>
        <taxon>Enterobacteriaceae</taxon>
        <taxon>Enterobacter</taxon>
        <taxon>Enterobacter cloacae complex</taxon>
    </lineage>
</organism>
<evidence type="ECO:0000313" key="3">
    <source>
        <dbReference type="Proteomes" id="UP001577381"/>
    </source>
</evidence>
<evidence type="ECO:0000313" key="2">
    <source>
        <dbReference type="EMBL" id="WNS37169.1"/>
    </source>
</evidence>
<proteinExistence type="predicted"/>
<dbReference type="AlphaFoldDB" id="A0AA96M3B4"/>
<evidence type="ECO:0000313" key="1">
    <source>
        <dbReference type="EMBL" id="MFB4719947.1"/>
    </source>
</evidence>
<sequence length="207" mass="23852">MQHYIFTNNFPLRTGIYSALKDAALSHRYCFIDLDSCNRLQDIMNALASAEQRCNDRVVFLGGKSIYTDLLTPLKPVDRCENMNVFHSMLTRSAGVTISCAKKFINACLSLKMLASREVRICKLSVILKVNKVAEMENLSGKSIYRIDNNAAKTLCFRSQLRFHTFLSREFMYEFTQLLRSDDITQHVTTQLMPFTRFQEQEVHCPV</sequence>